<organism evidence="5 6">
    <name type="scientific">Brevibacterium ravenspurgense</name>
    <dbReference type="NCBI Taxonomy" id="479117"/>
    <lineage>
        <taxon>Bacteria</taxon>
        <taxon>Bacillati</taxon>
        <taxon>Actinomycetota</taxon>
        <taxon>Actinomycetes</taxon>
        <taxon>Micrococcales</taxon>
        <taxon>Brevibacteriaceae</taxon>
        <taxon>Brevibacterium</taxon>
    </lineage>
</organism>
<keyword evidence="2" id="KW-0812">Transmembrane</keyword>
<evidence type="ECO:0000313" key="6">
    <source>
        <dbReference type="Proteomes" id="UP000242755"/>
    </source>
</evidence>
<keyword evidence="2" id="KW-0472">Membrane</keyword>
<evidence type="ECO:0000256" key="2">
    <source>
        <dbReference type="SAM" id="Phobius"/>
    </source>
</evidence>
<evidence type="ECO:0000256" key="1">
    <source>
        <dbReference type="SAM" id="MobiDB-lite"/>
    </source>
</evidence>
<feature type="compositionally biased region" description="Low complexity" evidence="1">
    <location>
        <begin position="1194"/>
        <end position="1227"/>
    </location>
</feature>
<feature type="compositionally biased region" description="Gly residues" evidence="1">
    <location>
        <begin position="1176"/>
        <end position="1193"/>
    </location>
</feature>
<dbReference type="PANTHER" id="PTHR40446:SF2">
    <property type="entry name" value="N-ACETYLGLUCOSAMINE-1-PHOSPHODIESTER ALPHA-N-ACETYLGLUCOSAMINIDASE"/>
    <property type="match status" value="1"/>
</dbReference>
<accession>A0A2I1IF65</accession>
<comment type="caution">
    <text evidence="5">The sequence shown here is derived from an EMBL/GenBank/DDBJ whole genome shotgun (WGS) entry which is preliminary data.</text>
</comment>
<dbReference type="InterPro" id="IPR018711">
    <property type="entry name" value="NAGPA"/>
</dbReference>
<feature type="region of interest" description="Disordered" evidence="1">
    <location>
        <begin position="1125"/>
        <end position="1230"/>
    </location>
</feature>
<evidence type="ECO:0008006" key="7">
    <source>
        <dbReference type="Google" id="ProtNLM"/>
    </source>
</evidence>
<protein>
    <recommendedName>
        <fullName evidence="7">Calcineurin-like phosphoesterase</fullName>
    </recommendedName>
</protein>
<dbReference type="AlphaFoldDB" id="A0A2I1IF65"/>
<feature type="domain" description="Phosphodiester glycosidase" evidence="4">
    <location>
        <begin position="274"/>
        <end position="417"/>
    </location>
</feature>
<feature type="compositionally biased region" description="Polar residues" evidence="1">
    <location>
        <begin position="1125"/>
        <end position="1137"/>
    </location>
</feature>
<dbReference type="STRING" id="1176165.GCA_001584405_01206"/>
<dbReference type="Proteomes" id="UP000242755">
    <property type="component" value="Unassembled WGS sequence"/>
</dbReference>
<feature type="transmembrane region" description="Helical" evidence="2">
    <location>
        <begin position="1235"/>
        <end position="1255"/>
    </location>
</feature>
<dbReference type="InterPro" id="IPR004843">
    <property type="entry name" value="Calcineurin-like_PHP"/>
</dbReference>
<dbReference type="RefSeq" id="WP_101672875.1">
    <property type="nucleotide sequence ID" value="NZ_PKGO01000009.1"/>
</dbReference>
<gene>
    <name evidence="5" type="ORF">CYJ40_09355</name>
</gene>
<evidence type="ECO:0000313" key="5">
    <source>
        <dbReference type="EMBL" id="PKY69743.1"/>
    </source>
</evidence>
<dbReference type="Pfam" id="PF09992">
    <property type="entry name" value="NAGPA"/>
    <property type="match status" value="1"/>
</dbReference>
<name>A0A2I1IF65_9MICO</name>
<evidence type="ECO:0000259" key="3">
    <source>
        <dbReference type="Pfam" id="PF00149"/>
    </source>
</evidence>
<proteinExistence type="predicted"/>
<keyword evidence="2" id="KW-1133">Transmembrane helix</keyword>
<feature type="compositionally biased region" description="Acidic residues" evidence="1">
    <location>
        <begin position="1142"/>
        <end position="1164"/>
    </location>
</feature>
<sequence>MRSPAAEHTDIAHPGSLKHQTIRARIFALLAVFALLTPGLTALDTWQAAPAAAEVTDEQLSKGGVLRTSETQSVAPGLDLTTFSRLEQPGWNEGSVLTADLSESTLSTDLRDTGTVTGRAPLDDVMHQGPRGKEAVAAVNGTFFDINHSDAPIYTSVSSDGLRAGNSKPQPSLTIAQSRAAVQQLSATGTATLPEGKKHELAGMNTPQLAADGIGVYTSAWGDYTLDRPVGAPDKKAKKIAAAVIEDGTVTETTDIVDSFGKRRVADGSQVLIGREAGAETIAQLEEGDKVEIEVGPSEDVDLGIAGSHQILTNGTVPKMTDSLATGTHPRTAVGISKDGTELYVMVLDGRSNKSRGMNLTEIGELLRDMGAHNALNLDGGGSSAMSARVAGDDGPKIWNTPSDGQVREVPNALVFYSSAKSDDTSDVQLSLGLKGEDAVFPGLTRTVKGTGLSSNLSPAEAAGKFSADAPLKVASTDKNTARITGEERGTGTVTYSAGDNSDETKLRVLGKAIALRASEKSLSLPDADASAKITLTGLDADGQRARIETSDVKVSTTGGVEVEDDGLGTWTVKATGETPTGKITFTVGDLSTTVTVAYGTKDTAVWDFSDPENFETANARASGEIAKAEGQDGKPAIGMKYDFTTSAATRGFYVGSKETEPVDGTAIGFSLDVKSDGTGAWPRLQVTDANGTVANLDGDHLEEEGWQKVRFAVPDGLAQPLTVDRIRIMETRPEAQYKGDIAVSNLQVTTVPTAEGEKDSAIHDPALLAHGTTADRPQRIAVMSDAQFIAAKPDSAAVEGARRTLREIREEKPDLLIINGDFVDEGSKEDFDLAKKILDEEWDKSIPYIYVPGNHEIMGSKDIGVFETEIGPATTTRDVNGTRVITLNTAGGSLRSGGIDQIEKLEKQLDEVAADDKLTGVTVFFHHPPNDPLPTKSSQLSDQREARAFEKLMADFKRSSGKSAAVINGHVGAFHGSAVEGVTYLINGNSGKNPAGTPETGGFTGWTMLGIDPAKGKVGKNPSPQDRVNWLAAETRPWVDEVSLEAAGVVPLGESSSATASFTQDGRTAPVAWPVTAQWGGDGVQVVDGSQQFERAAAQDAVIRFNPSTGEITALRPGTAKLSVTVNGRTATQQVTVPAADNEEPEPEVPENPDEGDGEEPGEAEAPGGADSDGSEGGEAGDAGDGQSGGGTSEDSTGSDTAEDSGSGSGTSAEGASAGSGSQSGALPRTGTEAAALVALALVGIGTGSVLLMGTRRKAKH</sequence>
<dbReference type="PANTHER" id="PTHR40446">
    <property type="entry name" value="N-ACETYLGLUCOSAMINE-1-PHOSPHODIESTER ALPHA-N-ACETYLGLUCOSAMINIDASE"/>
    <property type="match status" value="1"/>
</dbReference>
<dbReference type="EMBL" id="PKGO01000009">
    <property type="protein sequence ID" value="PKY69743.1"/>
    <property type="molecule type" value="Genomic_DNA"/>
</dbReference>
<feature type="domain" description="Calcineurin-like phosphoesterase" evidence="3">
    <location>
        <begin position="780"/>
        <end position="971"/>
    </location>
</feature>
<dbReference type="GO" id="GO:0016787">
    <property type="term" value="F:hydrolase activity"/>
    <property type="evidence" value="ECO:0007669"/>
    <property type="project" value="InterPro"/>
</dbReference>
<dbReference type="Gene3D" id="3.60.21.10">
    <property type="match status" value="1"/>
</dbReference>
<dbReference type="InterPro" id="IPR029052">
    <property type="entry name" value="Metallo-depent_PP-like"/>
</dbReference>
<evidence type="ECO:0000259" key="4">
    <source>
        <dbReference type="Pfam" id="PF09992"/>
    </source>
</evidence>
<dbReference type="SUPFAM" id="SSF56300">
    <property type="entry name" value="Metallo-dependent phosphatases"/>
    <property type="match status" value="1"/>
</dbReference>
<dbReference type="Pfam" id="PF00149">
    <property type="entry name" value="Metallophos"/>
    <property type="match status" value="1"/>
</dbReference>
<reference evidence="5 6" key="1">
    <citation type="submission" date="2017-12" db="EMBL/GenBank/DDBJ databases">
        <title>Phylogenetic diversity of female urinary microbiome.</title>
        <authorList>
            <person name="Thomas-White K."/>
            <person name="Wolfe A.J."/>
        </authorList>
    </citation>
    <scope>NUCLEOTIDE SEQUENCE [LARGE SCALE GENOMIC DNA]</scope>
    <source>
        <strain evidence="5 6">UMB0426</strain>
    </source>
</reference>